<dbReference type="SUPFAM" id="SSF53098">
    <property type="entry name" value="Ribonuclease H-like"/>
    <property type="match status" value="1"/>
</dbReference>
<dbReference type="PANTHER" id="PTHR10954">
    <property type="entry name" value="RIBONUCLEASE H2 SUBUNIT A"/>
    <property type="match status" value="1"/>
</dbReference>
<dbReference type="NCBIfam" id="NF000594">
    <property type="entry name" value="PRK00015.1-1"/>
    <property type="match status" value="1"/>
</dbReference>
<dbReference type="InterPro" id="IPR036397">
    <property type="entry name" value="RNaseH_sf"/>
</dbReference>
<evidence type="ECO:0000256" key="16">
    <source>
        <dbReference type="RuleBase" id="RU003515"/>
    </source>
</evidence>
<dbReference type="PROSITE" id="PS51975">
    <property type="entry name" value="RNASE_H_2"/>
    <property type="match status" value="1"/>
</dbReference>
<keyword evidence="9 14" id="KW-0540">Nuclease</keyword>
<evidence type="ECO:0000256" key="13">
    <source>
        <dbReference type="ARBA" id="ARBA00023211"/>
    </source>
</evidence>
<evidence type="ECO:0000313" key="18">
    <source>
        <dbReference type="EMBL" id="MCF2651586.1"/>
    </source>
</evidence>
<sequence>MDYTYEHNAYLRGYTAVCGIDEAGRGPLAGPVYAAAVWLPEGLVLDGLNDSKKLSEKKREALFPVILENAVSYGIGFATEQEIDEINILQATFLAMRRAFDAMQKRCDYALIDGNRMPPLPVPGETIVKGDAKSPSVAAASILAKVSRDRVMLEYAKQYPEYQFEKHKGYGTKVHVEALHTYGPSPIHRKTFLKKILG</sequence>
<dbReference type="Gene3D" id="3.30.420.10">
    <property type="entry name" value="Ribonuclease H-like superfamily/Ribonuclease H"/>
    <property type="match status" value="1"/>
</dbReference>
<proteinExistence type="inferred from homology"/>
<feature type="domain" description="RNase H type-2" evidence="17">
    <location>
        <begin position="15"/>
        <end position="198"/>
    </location>
</feature>
<evidence type="ECO:0000256" key="10">
    <source>
        <dbReference type="ARBA" id="ARBA00022723"/>
    </source>
</evidence>
<evidence type="ECO:0000256" key="15">
    <source>
        <dbReference type="PROSITE-ProRule" id="PRU01319"/>
    </source>
</evidence>
<keyword evidence="12 14" id="KW-0378">Hydrolase</keyword>
<dbReference type="Proteomes" id="UP001299220">
    <property type="component" value="Unassembled WGS sequence"/>
</dbReference>
<protein>
    <recommendedName>
        <fullName evidence="7 14">Ribonuclease HII</fullName>
        <shortName evidence="14">RNase HII</shortName>
        <ecNumber evidence="6 14">3.1.26.4</ecNumber>
    </recommendedName>
</protein>
<evidence type="ECO:0000256" key="14">
    <source>
        <dbReference type="HAMAP-Rule" id="MF_00052"/>
    </source>
</evidence>
<dbReference type="CDD" id="cd07182">
    <property type="entry name" value="RNase_HII_bacteria_HII_like"/>
    <property type="match status" value="1"/>
</dbReference>
<keyword evidence="11 14" id="KW-0255">Endonuclease</keyword>
<dbReference type="RefSeq" id="WP_235322597.1">
    <property type="nucleotide sequence ID" value="NZ_JAFBIT010000001.1"/>
</dbReference>
<organism evidence="18 19">
    <name type="scientific">Anaeromassilibacillus senegalensis</name>
    <dbReference type="NCBI Taxonomy" id="1673717"/>
    <lineage>
        <taxon>Bacteria</taxon>
        <taxon>Bacillati</taxon>
        <taxon>Bacillota</taxon>
        <taxon>Clostridia</taxon>
        <taxon>Eubacteriales</taxon>
        <taxon>Acutalibacteraceae</taxon>
        <taxon>Anaeromassilibacillus</taxon>
    </lineage>
</organism>
<evidence type="ECO:0000259" key="17">
    <source>
        <dbReference type="PROSITE" id="PS51975"/>
    </source>
</evidence>
<evidence type="ECO:0000256" key="8">
    <source>
        <dbReference type="ARBA" id="ARBA00022490"/>
    </source>
</evidence>
<reference evidence="18 19" key="1">
    <citation type="submission" date="2020-12" db="EMBL/GenBank/DDBJ databases">
        <title>Whole genome sequences of gut porcine anaerobes.</title>
        <authorList>
            <person name="Kubasova T."/>
            <person name="Jahodarova E."/>
            <person name="Rychlik I."/>
        </authorList>
    </citation>
    <scope>NUCLEOTIDE SEQUENCE [LARGE SCALE GENOMIC DNA]</scope>
    <source>
        <strain evidence="18 19">An867</strain>
    </source>
</reference>
<dbReference type="EC" id="3.1.26.4" evidence="6 14"/>
<evidence type="ECO:0000313" key="19">
    <source>
        <dbReference type="Proteomes" id="UP001299220"/>
    </source>
</evidence>
<evidence type="ECO:0000256" key="5">
    <source>
        <dbReference type="ARBA" id="ARBA00007383"/>
    </source>
</evidence>
<keyword evidence="19" id="KW-1185">Reference proteome</keyword>
<evidence type="ECO:0000256" key="11">
    <source>
        <dbReference type="ARBA" id="ARBA00022759"/>
    </source>
</evidence>
<comment type="catalytic activity">
    <reaction evidence="1 14 15 16">
        <text>Endonucleolytic cleavage to 5'-phosphomonoester.</text>
        <dbReference type="EC" id="3.1.26.4"/>
    </reaction>
</comment>
<dbReference type="GO" id="GO:0004523">
    <property type="term" value="F:RNA-DNA hybrid ribonuclease activity"/>
    <property type="evidence" value="ECO:0007669"/>
    <property type="project" value="UniProtKB-EC"/>
</dbReference>
<comment type="cofactor">
    <cofactor evidence="14 15">
        <name>Mn(2+)</name>
        <dbReference type="ChEBI" id="CHEBI:29035"/>
    </cofactor>
    <cofactor evidence="14 15">
        <name>Mg(2+)</name>
        <dbReference type="ChEBI" id="CHEBI:18420"/>
    </cofactor>
    <text evidence="14 15">Manganese or magnesium. Binds 1 divalent metal ion per monomer in the absence of substrate. May bind a second metal ion after substrate binding.</text>
</comment>
<dbReference type="InterPro" id="IPR022898">
    <property type="entry name" value="RNase_HII"/>
</dbReference>
<keyword evidence="13 14" id="KW-0464">Manganese</keyword>
<evidence type="ECO:0000256" key="2">
    <source>
        <dbReference type="ARBA" id="ARBA00001946"/>
    </source>
</evidence>
<comment type="cofactor">
    <cofactor evidence="2">
        <name>Mg(2+)</name>
        <dbReference type="ChEBI" id="CHEBI:18420"/>
    </cofactor>
</comment>
<dbReference type="InterPro" id="IPR001352">
    <property type="entry name" value="RNase_HII/HIII"/>
</dbReference>
<evidence type="ECO:0000256" key="6">
    <source>
        <dbReference type="ARBA" id="ARBA00012180"/>
    </source>
</evidence>
<dbReference type="HAMAP" id="MF_00052_B">
    <property type="entry name" value="RNase_HII_B"/>
    <property type="match status" value="1"/>
</dbReference>
<feature type="binding site" evidence="14 15">
    <location>
        <position position="22"/>
    </location>
    <ligand>
        <name>a divalent metal cation</name>
        <dbReference type="ChEBI" id="CHEBI:60240"/>
    </ligand>
</feature>
<comment type="subcellular location">
    <subcellularLocation>
        <location evidence="4 14">Cytoplasm</location>
    </subcellularLocation>
</comment>
<keyword evidence="8 14" id="KW-0963">Cytoplasm</keyword>
<keyword evidence="10 14" id="KW-0479">Metal-binding</keyword>
<comment type="function">
    <text evidence="3 14 16">Endonuclease that specifically degrades the RNA of RNA-DNA hybrids.</text>
</comment>
<gene>
    <name evidence="14" type="primary">rnhB</name>
    <name evidence="18" type="ORF">JQM67_03080</name>
</gene>
<dbReference type="EMBL" id="JAFBIT010000001">
    <property type="protein sequence ID" value="MCF2651586.1"/>
    <property type="molecule type" value="Genomic_DNA"/>
</dbReference>
<dbReference type="InterPro" id="IPR024567">
    <property type="entry name" value="RNase_HII/HIII_dom"/>
</dbReference>
<evidence type="ECO:0000256" key="9">
    <source>
        <dbReference type="ARBA" id="ARBA00022722"/>
    </source>
</evidence>
<evidence type="ECO:0000256" key="3">
    <source>
        <dbReference type="ARBA" id="ARBA00004065"/>
    </source>
</evidence>
<comment type="caution">
    <text evidence="18">The sequence shown here is derived from an EMBL/GenBank/DDBJ whole genome shotgun (WGS) entry which is preliminary data.</text>
</comment>
<dbReference type="Pfam" id="PF01351">
    <property type="entry name" value="RNase_HII"/>
    <property type="match status" value="1"/>
</dbReference>
<feature type="binding site" evidence="14 15">
    <location>
        <position position="113"/>
    </location>
    <ligand>
        <name>a divalent metal cation</name>
        <dbReference type="ChEBI" id="CHEBI:60240"/>
    </ligand>
</feature>
<dbReference type="NCBIfam" id="NF000595">
    <property type="entry name" value="PRK00015.1-3"/>
    <property type="match status" value="1"/>
</dbReference>
<name>A0ABS9CML6_9FIRM</name>
<accession>A0ABS9CML6</accession>
<dbReference type="PANTHER" id="PTHR10954:SF18">
    <property type="entry name" value="RIBONUCLEASE HII"/>
    <property type="match status" value="1"/>
</dbReference>
<evidence type="ECO:0000256" key="1">
    <source>
        <dbReference type="ARBA" id="ARBA00000077"/>
    </source>
</evidence>
<evidence type="ECO:0000256" key="4">
    <source>
        <dbReference type="ARBA" id="ARBA00004496"/>
    </source>
</evidence>
<evidence type="ECO:0000256" key="12">
    <source>
        <dbReference type="ARBA" id="ARBA00022801"/>
    </source>
</evidence>
<feature type="binding site" evidence="14 15">
    <location>
        <position position="21"/>
    </location>
    <ligand>
        <name>a divalent metal cation</name>
        <dbReference type="ChEBI" id="CHEBI:60240"/>
    </ligand>
</feature>
<dbReference type="InterPro" id="IPR012337">
    <property type="entry name" value="RNaseH-like_sf"/>
</dbReference>
<evidence type="ECO:0000256" key="7">
    <source>
        <dbReference type="ARBA" id="ARBA00019179"/>
    </source>
</evidence>
<comment type="similarity">
    <text evidence="5 14 16">Belongs to the RNase HII family.</text>
</comment>